<evidence type="ECO:0000256" key="2">
    <source>
        <dbReference type="ARBA" id="ARBA00009677"/>
    </source>
</evidence>
<evidence type="ECO:0000259" key="7">
    <source>
        <dbReference type="Pfam" id="PF00460"/>
    </source>
</evidence>
<evidence type="ECO:0000313" key="9">
    <source>
        <dbReference type="EMBL" id="SBW01100.1"/>
    </source>
</evidence>
<dbReference type="InterPro" id="IPR019776">
    <property type="entry name" value="Flagellar_basal_body_rod_CS"/>
</dbReference>
<dbReference type="AlphaFoldDB" id="A0A212JNX6"/>
<dbReference type="InterPro" id="IPR010930">
    <property type="entry name" value="Flg_bb/hook_C_dom"/>
</dbReference>
<evidence type="ECO:0000259" key="8">
    <source>
        <dbReference type="Pfam" id="PF06429"/>
    </source>
</evidence>
<keyword evidence="9" id="KW-0966">Cell projection</keyword>
<organism evidence="9">
    <name type="scientific">uncultured Alphaproteobacteria bacterium</name>
    <dbReference type="NCBI Taxonomy" id="91750"/>
    <lineage>
        <taxon>Bacteria</taxon>
        <taxon>Pseudomonadati</taxon>
        <taxon>Pseudomonadota</taxon>
        <taxon>Alphaproteobacteria</taxon>
        <taxon>environmental samples</taxon>
    </lineage>
</organism>
<gene>
    <name evidence="9" type="primary">flgC</name>
    <name evidence="9" type="ORF">KL86APRO_11379</name>
</gene>
<accession>A0A212JNX6</accession>
<proteinExistence type="inferred from homology"/>
<dbReference type="InterPro" id="IPR001444">
    <property type="entry name" value="Flag_bb_rod_N"/>
</dbReference>
<comment type="subcellular location">
    <subcellularLocation>
        <location evidence="1 6">Bacterial flagellum basal body</location>
    </subcellularLocation>
</comment>
<dbReference type="PANTHER" id="PTHR30435:SF2">
    <property type="entry name" value="FLAGELLAR BASAL-BODY ROD PROTEIN FLGC"/>
    <property type="match status" value="1"/>
</dbReference>
<evidence type="ECO:0000256" key="4">
    <source>
        <dbReference type="ARBA" id="ARBA00023143"/>
    </source>
</evidence>
<dbReference type="GO" id="GO:0071978">
    <property type="term" value="P:bacterial-type flagellum-dependent swarming motility"/>
    <property type="evidence" value="ECO:0007669"/>
    <property type="project" value="TreeGrafter"/>
</dbReference>
<evidence type="ECO:0000256" key="6">
    <source>
        <dbReference type="RuleBase" id="RU362062"/>
    </source>
</evidence>
<name>A0A212JNX6_9PROT</name>
<feature type="domain" description="Flagellar basal body rod protein N-terminal" evidence="7">
    <location>
        <begin position="9"/>
        <end position="36"/>
    </location>
</feature>
<dbReference type="Pfam" id="PF00460">
    <property type="entry name" value="Flg_bb_rod"/>
    <property type="match status" value="1"/>
</dbReference>
<keyword evidence="9" id="KW-0969">Cilium</keyword>
<evidence type="ECO:0000256" key="3">
    <source>
        <dbReference type="ARBA" id="ARBA00017941"/>
    </source>
</evidence>
<keyword evidence="9" id="KW-0282">Flagellum</keyword>
<dbReference type="Pfam" id="PF06429">
    <property type="entry name" value="Flg_bbr_C"/>
    <property type="match status" value="1"/>
</dbReference>
<dbReference type="EMBL" id="FLUO01000001">
    <property type="protein sequence ID" value="SBW01100.1"/>
    <property type="molecule type" value="Genomic_DNA"/>
</dbReference>
<dbReference type="PANTHER" id="PTHR30435">
    <property type="entry name" value="FLAGELLAR PROTEIN"/>
    <property type="match status" value="1"/>
</dbReference>
<comment type="subunit">
    <text evidence="5 6">The basal body constitutes a major portion of the flagellar organelle and consists of four rings (L,P,S, and M) mounted on a central rod. The rod consists of about 26 subunits of FlgG in the distal portion, and FlgB, FlgC and FlgF are thought to build up the proximal portion of the rod with about 6 subunits each.</text>
</comment>
<comment type="similarity">
    <text evidence="2">Belongs to the flagella basal body rod proteins family.</text>
</comment>
<feature type="domain" description="Flagellar basal-body/hook protein C-terminal" evidence="8">
    <location>
        <begin position="90"/>
        <end position="133"/>
    </location>
</feature>
<sequence>MDDLQISTRVSTSGMKAQATRLRVVSENIANADSVGTQPGEAPYRRKTVSFKEEVDKSLGADLVRVKKIGVDRSDFEKRYEPNHPAADADGYVSLPNVNPLVEMMDMREAQRGYEANLNAMQISRQMISKTVDMLK</sequence>
<dbReference type="NCBIfam" id="TIGR01395">
    <property type="entry name" value="FlgC"/>
    <property type="match status" value="1"/>
</dbReference>
<evidence type="ECO:0000256" key="1">
    <source>
        <dbReference type="ARBA" id="ARBA00004117"/>
    </source>
</evidence>
<dbReference type="GO" id="GO:0030694">
    <property type="term" value="C:bacterial-type flagellum basal body, rod"/>
    <property type="evidence" value="ECO:0007669"/>
    <property type="project" value="UniProtKB-UniRule"/>
</dbReference>
<reference evidence="9" key="1">
    <citation type="submission" date="2016-04" db="EMBL/GenBank/DDBJ databases">
        <authorList>
            <person name="Evans L.H."/>
            <person name="Alamgir A."/>
            <person name="Owens N."/>
            <person name="Weber N.D."/>
            <person name="Virtaneva K."/>
            <person name="Barbian K."/>
            <person name="Babar A."/>
            <person name="Rosenke K."/>
        </authorList>
    </citation>
    <scope>NUCLEOTIDE SEQUENCE</scope>
    <source>
        <strain evidence="9">86</strain>
    </source>
</reference>
<dbReference type="InterPro" id="IPR006299">
    <property type="entry name" value="FlgC"/>
</dbReference>
<protein>
    <recommendedName>
        <fullName evidence="3 6">Flagellar basal-body rod protein FlgC</fullName>
    </recommendedName>
</protein>
<dbReference type="PROSITE" id="PS00588">
    <property type="entry name" value="FLAGELLA_BB_ROD"/>
    <property type="match status" value="1"/>
</dbReference>
<evidence type="ECO:0000256" key="5">
    <source>
        <dbReference type="ARBA" id="ARBA00025933"/>
    </source>
</evidence>
<keyword evidence="4 6" id="KW-0975">Bacterial flagellum</keyword>